<proteinExistence type="predicted"/>
<dbReference type="STRING" id="675824.A0A1E3Q5F0"/>
<keyword evidence="2" id="KW-1185">Reference proteome</keyword>
<protein>
    <recommendedName>
        <fullName evidence="3">DDE-1 domain-containing protein</fullName>
    </recommendedName>
</protein>
<evidence type="ECO:0000313" key="1">
    <source>
        <dbReference type="EMBL" id="ODQ72372.1"/>
    </source>
</evidence>
<dbReference type="OrthoDB" id="4033386at2759"/>
<name>A0A1E3Q5F0_LIPST</name>
<dbReference type="Proteomes" id="UP000094385">
    <property type="component" value="Unassembled WGS sequence"/>
</dbReference>
<sequence length="76" mass="8198">MYGITGDDIYNFDETGFQMGVFGTAKIGTSAEREGRAFLKQPGNPQRDTVVEAVNSSGWNVPPMVILARSNMTAAI</sequence>
<dbReference type="AlphaFoldDB" id="A0A1E3Q5F0"/>
<dbReference type="EMBL" id="KV454295">
    <property type="protein sequence ID" value="ODQ72372.1"/>
    <property type="molecule type" value="Genomic_DNA"/>
</dbReference>
<evidence type="ECO:0008006" key="3">
    <source>
        <dbReference type="Google" id="ProtNLM"/>
    </source>
</evidence>
<gene>
    <name evidence="1" type="ORF">LIPSTDRAFT_71905</name>
</gene>
<evidence type="ECO:0000313" key="2">
    <source>
        <dbReference type="Proteomes" id="UP000094385"/>
    </source>
</evidence>
<organism evidence="1 2">
    <name type="scientific">Lipomyces starkeyi NRRL Y-11557</name>
    <dbReference type="NCBI Taxonomy" id="675824"/>
    <lineage>
        <taxon>Eukaryota</taxon>
        <taxon>Fungi</taxon>
        <taxon>Dikarya</taxon>
        <taxon>Ascomycota</taxon>
        <taxon>Saccharomycotina</taxon>
        <taxon>Lipomycetes</taxon>
        <taxon>Lipomycetales</taxon>
        <taxon>Lipomycetaceae</taxon>
        <taxon>Lipomyces</taxon>
    </lineage>
</organism>
<accession>A0A1E3Q5F0</accession>
<reference evidence="1 2" key="1">
    <citation type="journal article" date="2016" name="Proc. Natl. Acad. Sci. U.S.A.">
        <title>Comparative genomics of biotechnologically important yeasts.</title>
        <authorList>
            <person name="Riley R."/>
            <person name="Haridas S."/>
            <person name="Wolfe K.H."/>
            <person name="Lopes M.R."/>
            <person name="Hittinger C.T."/>
            <person name="Goeker M."/>
            <person name="Salamov A.A."/>
            <person name="Wisecaver J.H."/>
            <person name="Long T.M."/>
            <person name="Calvey C.H."/>
            <person name="Aerts A.L."/>
            <person name="Barry K.W."/>
            <person name="Choi C."/>
            <person name="Clum A."/>
            <person name="Coughlan A.Y."/>
            <person name="Deshpande S."/>
            <person name="Douglass A.P."/>
            <person name="Hanson S.J."/>
            <person name="Klenk H.-P."/>
            <person name="LaButti K.M."/>
            <person name="Lapidus A."/>
            <person name="Lindquist E.A."/>
            <person name="Lipzen A.M."/>
            <person name="Meier-Kolthoff J.P."/>
            <person name="Ohm R.A."/>
            <person name="Otillar R.P."/>
            <person name="Pangilinan J.L."/>
            <person name="Peng Y."/>
            <person name="Rokas A."/>
            <person name="Rosa C.A."/>
            <person name="Scheuner C."/>
            <person name="Sibirny A.A."/>
            <person name="Slot J.C."/>
            <person name="Stielow J.B."/>
            <person name="Sun H."/>
            <person name="Kurtzman C.P."/>
            <person name="Blackwell M."/>
            <person name="Grigoriev I.V."/>
            <person name="Jeffries T.W."/>
        </authorList>
    </citation>
    <scope>NUCLEOTIDE SEQUENCE [LARGE SCALE GENOMIC DNA]</scope>
    <source>
        <strain evidence="1 2">NRRL Y-11557</strain>
    </source>
</reference>